<dbReference type="OrthoDB" id="9801669at2"/>
<name>C6XPF8_HIRBI</name>
<dbReference type="STRING" id="582402.Hbal_0750"/>
<dbReference type="EMBL" id="CP001678">
    <property type="protein sequence ID" value="ACT58444.1"/>
    <property type="molecule type" value="Genomic_DNA"/>
</dbReference>
<proteinExistence type="inferred from homology"/>
<keyword evidence="6" id="KW-1185">Reference proteome</keyword>
<dbReference type="KEGG" id="hba:Hbal_0750"/>
<dbReference type="PANTHER" id="PTHR43792:SF8">
    <property type="entry name" value="[RIBOSOMAL PROTEIN US5]-ALANINE N-ACETYLTRANSFERASE"/>
    <property type="match status" value="1"/>
</dbReference>
<evidence type="ECO:0000256" key="1">
    <source>
        <dbReference type="ARBA" id="ARBA00022679"/>
    </source>
</evidence>
<accession>C6XPF8</accession>
<dbReference type="SUPFAM" id="SSF55729">
    <property type="entry name" value="Acyl-CoA N-acyltransferases (Nat)"/>
    <property type="match status" value="1"/>
</dbReference>
<evidence type="ECO:0000256" key="2">
    <source>
        <dbReference type="ARBA" id="ARBA00023315"/>
    </source>
</evidence>
<dbReference type="Gene3D" id="3.40.630.30">
    <property type="match status" value="1"/>
</dbReference>
<comment type="similarity">
    <text evidence="3">Belongs to the acetyltransferase family. RimJ subfamily.</text>
</comment>
<organism evidence="5 6">
    <name type="scientific">Hirschia baltica (strain ATCC 49814 / DSM 5838 / IFAM 1418)</name>
    <dbReference type="NCBI Taxonomy" id="582402"/>
    <lineage>
        <taxon>Bacteria</taxon>
        <taxon>Pseudomonadati</taxon>
        <taxon>Pseudomonadota</taxon>
        <taxon>Alphaproteobacteria</taxon>
        <taxon>Hyphomonadales</taxon>
        <taxon>Hyphomonadaceae</taxon>
        <taxon>Hirschia</taxon>
    </lineage>
</organism>
<dbReference type="InterPro" id="IPR016181">
    <property type="entry name" value="Acyl_CoA_acyltransferase"/>
</dbReference>
<reference evidence="6" key="1">
    <citation type="journal article" date="2011" name="J. Bacteriol.">
        <title>Genome sequences of eight morphologically diverse alphaproteobacteria.</title>
        <authorList>
            <consortium name="US DOE Joint Genome Institute"/>
            <person name="Brown P.J."/>
            <person name="Kysela D.T."/>
            <person name="Buechlein A."/>
            <person name="Hemmerich C."/>
            <person name="Brun Y.V."/>
        </authorList>
    </citation>
    <scope>NUCLEOTIDE SEQUENCE [LARGE SCALE GENOMIC DNA]</scope>
    <source>
        <strain evidence="6">ATCC 49814 / DSM 5838 / IFAM 1418</strain>
    </source>
</reference>
<dbReference type="eggNOG" id="COG1670">
    <property type="taxonomic scope" value="Bacteria"/>
</dbReference>
<sequence>MAFDRVRFEIGTRELIPMEEADAYEIAAFHERNRPRFAPYSPLRTEFFFTPEYWIKAKSRSRRERKNETALRWMLVDSEGVFAQVSLDQITKGVIQAAALGYVLDASLERQGIMTQCLSNVINHAFEKLYLHRVIANHVPENEKSAAVLARLGFEKEGYAKSYLQLNGVWRDHVLNALINPAQL</sequence>
<evidence type="ECO:0000313" key="5">
    <source>
        <dbReference type="EMBL" id="ACT58444.1"/>
    </source>
</evidence>
<dbReference type="GO" id="GO:0008999">
    <property type="term" value="F:protein-N-terminal-alanine acetyltransferase activity"/>
    <property type="evidence" value="ECO:0007669"/>
    <property type="project" value="TreeGrafter"/>
</dbReference>
<dbReference type="HOGENOM" id="CLU_013985_40_1_5"/>
<feature type="domain" description="N-acetyltransferase" evidence="4">
    <location>
        <begin position="13"/>
        <end position="176"/>
    </location>
</feature>
<dbReference type="AlphaFoldDB" id="C6XPF8"/>
<dbReference type="PROSITE" id="PS51186">
    <property type="entry name" value="GNAT"/>
    <property type="match status" value="1"/>
</dbReference>
<gene>
    <name evidence="5" type="ordered locus">Hbal_0750</name>
</gene>
<dbReference type="Pfam" id="PF13302">
    <property type="entry name" value="Acetyltransf_3"/>
    <property type="match status" value="1"/>
</dbReference>
<evidence type="ECO:0000256" key="3">
    <source>
        <dbReference type="ARBA" id="ARBA00038502"/>
    </source>
</evidence>
<dbReference type="InterPro" id="IPR051531">
    <property type="entry name" value="N-acetyltransferase"/>
</dbReference>
<dbReference type="RefSeq" id="WP_015826594.1">
    <property type="nucleotide sequence ID" value="NC_012982.1"/>
</dbReference>
<evidence type="ECO:0000313" key="6">
    <source>
        <dbReference type="Proteomes" id="UP000002745"/>
    </source>
</evidence>
<dbReference type="PANTHER" id="PTHR43792">
    <property type="entry name" value="GNAT FAMILY, PUTATIVE (AFU_ORTHOLOGUE AFUA_3G00765)-RELATED-RELATED"/>
    <property type="match status" value="1"/>
</dbReference>
<keyword evidence="2" id="KW-0012">Acyltransferase</keyword>
<dbReference type="InterPro" id="IPR000182">
    <property type="entry name" value="GNAT_dom"/>
</dbReference>
<protein>
    <submittedName>
        <fullName evidence="5">GCN5-related N-acetyltransferase</fullName>
    </submittedName>
</protein>
<dbReference type="GO" id="GO:0005737">
    <property type="term" value="C:cytoplasm"/>
    <property type="evidence" value="ECO:0007669"/>
    <property type="project" value="TreeGrafter"/>
</dbReference>
<keyword evidence="1 5" id="KW-0808">Transferase</keyword>
<evidence type="ECO:0000259" key="4">
    <source>
        <dbReference type="PROSITE" id="PS51186"/>
    </source>
</evidence>
<dbReference type="Proteomes" id="UP000002745">
    <property type="component" value="Chromosome"/>
</dbReference>